<feature type="domain" description="HTH gntR-type" evidence="4">
    <location>
        <begin position="21"/>
        <end position="88"/>
    </location>
</feature>
<dbReference type="AlphaFoldDB" id="A0A4R6DG09"/>
<dbReference type="InterPro" id="IPR036388">
    <property type="entry name" value="WH-like_DNA-bd_sf"/>
</dbReference>
<dbReference type="SMART" id="SM00345">
    <property type="entry name" value="HTH_GNTR"/>
    <property type="match status" value="1"/>
</dbReference>
<dbReference type="InterPro" id="IPR036390">
    <property type="entry name" value="WH_DNA-bd_sf"/>
</dbReference>
<dbReference type="Proteomes" id="UP000295764">
    <property type="component" value="Unassembled WGS sequence"/>
</dbReference>
<organism evidence="5 6">
    <name type="scientific">Curtobacterium flaccumfaciens</name>
    <dbReference type="NCBI Taxonomy" id="2035"/>
    <lineage>
        <taxon>Bacteria</taxon>
        <taxon>Bacillati</taxon>
        <taxon>Actinomycetota</taxon>
        <taxon>Actinomycetes</taxon>
        <taxon>Micrococcales</taxon>
        <taxon>Microbacteriaceae</taxon>
        <taxon>Curtobacterium</taxon>
    </lineage>
</organism>
<protein>
    <submittedName>
        <fullName evidence="5">Regulatory GntR family protein</fullName>
    </submittedName>
</protein>
<dbReference type="PANTHER" id="PTHR43537">
    <property type="entry name" value="TRANSCRIPTIONAL REGULATOR, GNTR FAMILY"/>
    <property type="match status" value="1"/>
</dbReference>
<dbReference type="EMBL" id="SNVW01000007">
    <property type="protein sequence ID" value="TDN43615.1"/>
    <property type="molecule type" value="Genomic_DNA"/>
</dbReference>
<sequence>MDRSTNRPGRGGDDPNGIRRSLLRDAVFARLLDSVLRGVYRRGQRIRLDDIADDMGVSRTPVREALVPLETLRLVTVQRYVGVVITDWTVEHMSERVRIARTMFTDPSVGSDGAIDRFDAQRLRECATEGGAFVEVGSWWLRRHGAAVSADWLLSQRAVLDAFYTDDVALANGIDAVVARRDRMQIVERAARAAEAGALEDCADALVELATALVALPERFRAAA</sequence>
<name>A0A4R6DG09_9MICO</name>
<dbReference type="PROSITE" id="PS50949">
    <property type="entry name" value="HTH_GNTR"/>
    <property type="match status" value="1"/>
</dbReference>
<reference evidence="5 6" key="1">
    <citation type="submission" date="2019-03" db="EMBL/GenBank/DDBJ databases">
        <title>Genomic analyses of the natural microbiome of Caenorhabditis elegans.</title>
        <authorList>
            <person name="Samuel B."/>
        </authorList>
    </citation>
    <scope>NUCLEOTIDE SEQUENCE [LARGE SCALE GENOMIC DNA]</scope>
    <source>
        <strain evidence="5 6">JUb65</strain>
    </source>
</reference>
<dbReference type="Pfam" id="PF00392">
    <property type="entry name" value="GntR"/>
    <property type="match status" value="1"/>
</dbReference>
<keyword evidence="1" id="KW-0805">Transcription regulation</keyword>
<evidence type="ECO:0000259" key="4">
    <source>
        <dbReference type="PROSITE" id="PS50949"/>
    </source>
</evidence>
<evidence type="ECO:0000313" key="5">
    <source>
        <dbReference type="EMBL" id="TDN43615.1"/>
    </source>
</evidence>
<accession>A0A4R6DG09</accession>
<dbReference type="SUPFAM" id="SSF46785">
    <property type="entry name" value="Winged helix' DNA-binding domain"/>
    <property type="match status" value="1"/>
</dbReference>
<evidence type="ECO:0000256" key="1">
    <source>
        <dbReference type="ARBA" id="ARBA00023015"/>
    </source>
</evidence>
<dbReference type="OrthoDB" id="4135664at2"/>
<dbReference type="Gene3D" id="1.10.10.10">
    <property type="entry name" value="Winged helix-like DNA-binding domain superfamily/Winged helix DNA-binding domain"/>
    <property type="match status" value="1"/>
</dbReference>
<dbReference type="InterPro" id="IPR000524">
    <property type="entry name" value="Tscrpt_reg_HTH_GntR"/>
</dbReference>
<dbReference type="GO" id="GO:0003677">
    <property type="term" value="F:DNA binding"/>
    <property type="evidence" value="ECO:0007669"/>
    <property type="project" value="UniProtKB-KW"/>
</dbReference>
<keyword evidence="2" id="KW-0238">DNA-binding</keyword>
<dbReference type="PANTHER" id="PTHR43537:SF5">
    <property type="entry name" value="UXU OPERON TRANSCRIPTIONAL REGULATOR"/>
    <property type="match status" value="1"/>
</dbReference>
<proteinExistence type="predicted"/>
<dbReference type="RefSeq" id="WP_133520060.1">
    <property type="nucleotide sequence ID" value="NZ_SNVW01000007.1"/>
</dbReference>
<gene>
    <name evidence="5" type="ORF">EDF64_10742</name>
</gene>
<evidence type="ECO:0000256" key="3">
    <source>
        <dbReference type="ARBA" id="ARBA00023163"/>
    </source>
</evidence>
<keyword evidence="3" id="KW-0804">Transcription</keyword>
<comment type="caution">
    <text evidence="5">The sequence shown here is derived from an EMBL/GenBank/DDBJ whole genome shotgun (WGS) entry which is preliminary data.</text>
</comment>
<evidence type="ECO:0000256" key="2">
    <source>
        <dbReference type="ARBA" id="ARBA00023125"/>
    </source>
</evidence>
<evidence type="ECO:0000313" key="6">
    <source>
        <dbReference type="Proteomes" id="UP000295764"/>
    </source>
</evidence>
<dbReference type="GO" id="GO:0003700">
    <property type="term" value="F:DNA-binding transcription factor activity"/>
    <property type="evidence" value="ECO:0007669"/>
    <property type="project" value="InterPro"/>
</dbReference>